<keyword evidence="2" id="KW-1185">Reference proteome</keyword>
<evidence type="ECO:0008006" key="3">
    <source>
        <dbReference type="Google" id="ProtNLM"/>
    </source>
</evidence>
<dbReference type="KEGG" id="ccro:CMC5_014640"/>
<dbReference type="Proteomes" id="UP000067626">
    <property type="component" value="Chromosome"/>
</dbReference>
<accession>A0A0K1E8X4</accession>
<evidence type="ECO:0000313" key="1">
    <source>
        <dbReference type="EMBL" id="AKT37331.1"/>
    </source>
</evidence>
<name>A0A0K1E8X4_CHOCO</name>
<dbReference type="STRING" id="52.CMC5_014640"/>
<proteinExistence type="predicted"/>
<protein>
    <recommendedName>
        <fullName evidence="3">TIR domain-containing protein</fullName>
    </recommendedName>
</protein>
<organism evidence="1 2">
    <name type="scientific">Chondromyces crocatus</name>
    <dbReference type="NCBI Taxonomy" id="52"/>
    <lineage>
        <taxon>Bacteria</taxon>
        <taxon>Pseudomonadati</taxon>
        <taxon>Myxococcota</taxon>
        <taxon>Polyangia</taxon>
        <taxon>Polyangiales</taxon>
        <taxon>Polyangiaceae</taxon>
        <taxon>Chondromyces</taxon>
    </lineage>
</organism>
<dbReference type="RefSeq" id="WP_050429715.1">
    <property type="nucleotide sequence ID" value="NZ_CP012159.1"/>
</dbReference>
<sequence length="291" mass="31244">MKIFVSHAPADLALAKALVECLAGCLELQEGDLRCSSVPGHKLPASVDVAQTLKAEFPAPGAVVGLISPSALSAGGVLFEVGTAWGAGKRLFPLLTQGVDLGTIPSPLVSEDAVRPFDAAEMHRLMDALSAVTGVRQRREEVLQAAIDEFVKGQPSYSAAQAALDLGRAAKKGSEPYFDGFSYSELIQALEGLEIMVPADVAKSENPVRSNALQLFVHNADLFTQGLVSAWDPEKGGGFLYHQVALKLLPYRLVQFDKLHPPRSYKQISLSPMGDKFIAYWNTQEARKKSG</sequence>
<dbReference type="OrthoDB" id="5522963at2"/>
<evidence type="ECO:0000313" key="2">
    <source>
        <dbReference type="Proteomes" id="UP000067626"/>
    </source>
</evidence>
<dbReference type="AlphaFoldDB" id="A0A0K1E8X4"/>
<dbReference type="EMBL" id="CP012159">
    <property type="protein sequence ID" value="AKT37331.1"/>
    <property type="molecule type" value="Genomic_DNA"/>
</dbReference>
<reference evidence="1 2" key="1">
    <citation type="submission" date="2015-07" db="EMBL/GenBank/DDBJ databases">
        <title>Genome analysis of myxobacterium Chondromyces crocatus Cm c5 reveals a high potential for natural compound synthesis and the genetic basis for the loss of fruiting body formation.</title>
        <authorList>
            <person name="Zaburannyi N."/>
            <person name="Bunk B."/>
            <person name="Maier J."/>
            <person name="Overmann J."/>
            <person name="Mueller R."/>
        </authorList>
    </citation>
    <scope>NUCLEOTIDE SEQUENCE [LARGE SCALE GENOMIC DNA]</scope>
    <source>
        <strain evidence="1 2">Cm c5</strain>
    </source>
</reference>
<gene>
    <name evidence="1" type="ORF">CMC5_014640</name>
</gene>